<evidence type="ECO:0000313" key="3">
    <source>
        <dbReference type="Proteomes" id="UP001215280"/>
    </source>
</evidence>
<comment type="caution">
    <text evidence="2">The sequence shown here is derived from an EMBL/GenBank/DDBJ whole genome shotgun (WGS) entry which is preliminary data.</text>
</comment>
<keyword evidence="3" id="KW-1185">Reference proteome</keyword>
<dbReference type="EMBL" id="JARJLG010000028">
    <property type="protein sequence ID" value="KAJ7768067.1"/>
    <property type="molecule type" value="Genomic_DNA"/>
</dbReference>
<protein>
    <submittedName>
        <fullName evidence="2">Uncharacterized protein</fullName>
    </submittedName>
</protein>
<gene>
    <name evidence="2" type="ORF">DFH07DRAFT_769283</name>
</gene>
<reference evidence="2" key="1">
    <citation type="submission" date="2023-03" db="EMBL/GenBank/DDBJ databases">
        <title>Massive genome expansion in bonnet fungi (Mycena s.s.) driven by repeated elements and novel gene families across ecological guilds.</title>
        <authorList>
            <consortium name="Lawrence Berkeley National Laboratory"/>
            <person name="Harder C.B."/>
            <person name="Miyauchi S."/>
            <person name="Viragh M."/>
            <person name="Kuo A."/>
            <person name="Thoen E."/>
            <person name="Andreopoulos B."/>
            <person name="Lu D."/>
            <person name="Skrede I."/>
            <person name="Drula E."/>
            <person name="Henrissat B."/>
            <person name="Morin E."/>
            <person name="Kohler A."/>
            <person name="Barry K."/>
            <person name="LaButti K."/>
            <person name="Morin E."/>
            <person name="Salamov A."/>
            <person name="Lipzen A."/>
            <person name="Mereny Z."/>
            <person name="Hegedus B."/>
            <person name="Baldrian P."/>
            <person name="Stursova M."/>
            <person name="Weitz H."/>
            <person name="Taylor A."/>
            <person name="Grigoriev I.V."/>
            <person name="Nagy L.G."/>
            <person name="Martin F."/>
            <person name="Kauserud H."/>
        </authorList>
    </citation>
    <scope>NUCLEOTIDE SEQUENCE</scope>
    <source>
        <strain evidence="2">CBHHK188m</strain>
    </source>
</reference>
<feature type="compositionally biased region" description="Basic and acidic residues" evidence="1">
    <location>
        <begin position="263"/>
        <end position="277"/>
    </location>
</feature>
<feature type="compositionally biased region" description="Gly residues" evidence="1">
    <location>
        <begin position="278"/>
        <end position="297"/>
    </location>
</feature>
<name>A0AAD7JRK2_9AGAR</name>
<evidence type="ECO:0000313" key="2">
    <source>
        <dbReference type="EMBL" id="KAJ7768067.1"/>
    </source>
</evidence>
<feature type="region of interest" description="Disordered" evidence="1">
    <location>
        <begin position="248"/>
        <end position="325"/>
    </location>
</feature>
<accession>A0AAD7JRK2</accession>
<evidence type="ECO:0000256" key="1">
    <source>
        <dbReference type="SAM" id="MobiDB-lite"/>
    </source>
</evidence>
<organism evidence="2 3">
    <name type="scientific">Mycena maculata</name>
    <dbReference type="NCBI Taxonomy" id="230809"/>
    <lineage>
        <taxon>Eukaryota</taxon>
        <taxon>Fungi</taxon>
        <taxon>Dikarya</taxon>
        <taxon>Basidiomycota</taxon>
        <taxon>Agaricomycotina</taxon>
        <taxon>Agaricomycetes</taxon>
        <taxon>Agaricomycetidae</taxon>
        <taxon>Agaricales</taxon>
        <taxon>Marasmiineae</taxon>
        <taxon>Mycenaceae</taxon>
        <taxon>Mycena</taxon>
    </lineage>
</organism>
<dbReference type="Proteomes" id="UP001215280">
    <property type="component" value="Unassembled WGS sequence"/>
</dbReference>
<dbReference type="AlphaFoldDB" id="A0AAD7JRK2"/>
<proteinExistence type="predicted"/>
<sequence>MYLSIFQIPPSAHEFLKIFPTLNSDADTQQGIFWPQRYLSSRHRQNNWKIPAVYAPALHKQRAKQDIVRAKKIENYPNGLGVDELTKVPSDGQGPLLLTLTRTRNQTRKLLLQGSAANVIGNSRAAGSRHIDVNTITSSSLTIWEHIPNFCREPRLKIQDPTLPLSKRGKFGPWVNCAEWSASDVVNPVLASPCLRHPTYILNFYQPPIHVAVKVRVSTTTIAPFVPNYSRPLISSAKVAAKSVRAYPSKSNSKCKQGKFKKRQEDGQWGESRERKCGGGGDGGGASDTRGSGGGGSSRRNPSAFKCASYTKAKDSPASMDTTSWPHLRRKLMACEGGNR</sequence>